<feature type="domain" description="Bacterial Ig-like" evidence="1">
    <location>
        <begin position="30"/>
        <end position="81"/>
    </location>
</feature>
<dbReference type="Proteomes" id="UP000034789">
    <property type="component" value="Unassembled WGS sequence"/>
</dbReference>
<accession>A0A0G1YSH5</accession>
<organism evidence="2 3">
    <name type="scientific">Candidatus Kaiserbacteria bacterium GW2011_GWA2_58_9</name>
    <dbReference type="NCBI Taxonomy" id="1618672"/>
    <lineage>
        <taxon>Bacteria</taxon>
        <taxon>Candidatus Kaiseribacteriota</taxon>
    </lineage>
</organism>
<dbReference type="EMBL" id="LCSD01000032">
    <property type="protein sequence ID" value="KKW46125.1"/>
    <property type="molecule type" value="Genomic_DNA"/>
</dbReference>
<gene>
    <name evidence="2" type="ORF">UY98_C0032G0001</name>
</gene>
<protein>
    <recommendedName>
        <fullName evidence="1">Bacterial Ig-like domain-containing protein</fullName>
    </recommendedName>
</protein>
<reference evidence="2 3" key="1">
    <citation type="journal article" date="2015" name="Nature">
        <title>rRNA introns, odd ribosomes, and small enigmatic genomes across a large radiation of phyla.</title>
        <authorList>
            <person name="Brown C.T."/>
            <person name="Hug L.A."/>
            <person name="Thomas B.C."/>
            <person name="Sharon I."/>
            <person name="Castelle C.J."/>
            <person name="Singh A."/>
            <person name="Wilkins M.J."/>
            <person name="Williams K.H."/>
            <person name="Banfield J.F."/>
        </authorList>
    </citation>
    <scope>NUCLEOTIDE SEQUENCE [LARGE SCALE GENOMIC DNA]</scope>
</reference>
<sequence length="529" mass="55263">AIVSPADHSFFATTSVAFAGTTTAGALVFAAYGATTATTTADAGEWAFSFVLPEGNHQLSFSASDDAGNSSATSTRSVTVDLSAPVAPALAIEECAYSLSSGFCLLATTTVSVSWDVASGASHYGLWKNGALLATTTATTSAAVAIENATTTFSVVAYDMAGHAATSTEQEAFVSLRPLIINEIAWMGTKAFAEDEWIEVKNVSPYTLDLSRVTLAASDGAPYIPLSGTLAPSIAKEKDGIHPNFNNPHITDGFFLIERRSEVVSLALSGGGMAVAFDQLSDSGEELRLHWETGSGTTTVDTTPALAVCNGWCAGGIDLFLGHSLYAGTTTAHRTMERARAAGDGALAASWQDNDAYSRTSGDAGNNIISGTPGWQNSAGIGDIAWYCSPDVLPPSPGGSYKPMTSECTYFSRFIRDSTFRGAALYRGTPGSASRVSKGALSFDSTIREITNDAGQNLSSLISSSATNTPNAGEPFFVAVWGDGGVPGTPLYGSYAKDFDSYFQTGLDTNGNATPPHHHYRTFEWIWGP</sequence>
<comment type="caution">
    <text evidence="2">The sequence shown here is derived from an EMBL/GenBank/DDBJ whole genome shotgun (WGS) entry which is preliminary data.</text>
</comment>
<dbReference type="InterPro" id="IPR044016">
    <property type="entry name" value="Big_13"/>
</dbReference>
<dbReference type="Gene3D" id="2.60.40.10">
    <property type="entry name" value="Immunoglobulins"/>
    <property type="match status" value="1"/>
</dbReference>
<evidence type="ECO:0000259" key="1">
    <source>
        <dbReference type="Pfam" id="PF19077"/>
    </source>
</evidence>
<name>A0A0G1YSH5_9BACT</name>
<dbReference type="AlphaFoldDB" id="A0A0G1YSH5"/>
<evidence type="ECO:0000313" key="3">
    <source>
        <dbReference type="Proteomes" id="UP000034789"/>
    </source>
</evidence>
<evidence type="ECO:0000313" key="2">
    <source>
        <dbReference type="EMBL" id="KKW46125.1"/>
    </source>
</evidence>
<proteinExistence type="predicted"/>
<dbReference type="Pfam" id="PF19077">
    <property type="entry name" value="Big_13"/>
    <property type="match status" value="1"/>
</dbReference>
<dbReference type="PATRIC" id="fig|1618672.3.peg.508"/>
<dbReference type="InterPro" id="IPR013783">
    <property type="entry name" value="Ig-like_fold"/>
</dbReference>
<feature type="non-terminal residue" evidence="2">
    <location>
        <position position="1"/>
    </location>
</feature>